<dbReference type="Proteomes" id="UP000308768">
    <property type="component" value="Unassembled WGS sequence"/>
</dbReference>
<accession>A0A4V5NF81</accession>
<evidence type="ECO:0000313" key="1">
    <source>
        <dbReference type="EMBL" id="TKA60859.1"/>
    </source>
</evidence>
<sequence>ITIICCWGVCLVDMLFIYWYCKRQNAKKALVRGQPHYVKLENQEWLDLTDRENAEFVYTL</sequence>
<name>A0A4V5NF81_9PEZI</name>
<dbReference type="OrthoDB" id="6730379at2759"/>
<dbReference type="EMBL" id="NAJN01001859">
    <property type="protein sequence ID" value="TKA60859.1"/>
    <property type="molecule type" value="Genomic_DNA"/>
</dbReference>
<protein>
    <submittedName>
        <fullName evidence="1">Uncharacterized protein</fullName>
    </submittedName>
</protein>
<dbReference type="STRING" id="331657.A0A4V5NF81"/>
<proteinExistence type="predicted"/>
<feature type="non-terminal residue" evidence="1">
    <location>
        <position position="1"/>
    </location>
</feature>
<dbReference type="AlphaFoldDB" id="A0A4V5NF81"/>
<gene>
    <name evidence="1" type="ORF">B0A49_12442</name>
</gene>
<keyword evidence="2" id="KW-1185">Reference proteome</keyword>
<organism evidence="1 2">
    <name type="scientific">Cryomyces minteri</name>
    <dbReference type="NCBI Taxonomy" id="331657"/>
    <lineage>
        <taxon>Eukaryota</taxon>
        <taxon>Fungi</taxon>
        <taxon>Dikarya</taxon>
        <taxon>Ascomycota</taxon>
        <taxon>Pezizomycotina</taxon>
        <taxon>Dothideomycetes</taxon>
        <taxon>Dothideomycetes incertae sedis</taxon>
        <taxon>Cryomyces</taxon>
    </lineage>
</organism>
<evidence type="ECO:0000313" key="2">
    <source>
        <dbReference type="Proteomes" id="UP000308768"/>
    </source>
</evidence>
<reference evidence="1 2" key="1">
    <citation type="submission" date="2017-03" db="EMBL/GenBank/DDBJ databases">
        <title>Genomes of endolithic fungi from Antarctica.</title>
        <authorList>
            <person name="Coleine C."/>
            <person name="Masonjones S."/>
            <person name="Stajich J.E."/>
        </authorList>
    </citation>
    <scope>NUCLEOTIDE SEQUENCE [LARGE SCALE GENOMIC DNA]</scope>
    <source>
        <strain evidence="1 2">CCFEE 5187</strain>
    </source>
</reference>
<comment type="caution">
    <text evidence="1">The sequence shown here is derived from an EMBL/GenBank/DDBJ whole genome shotgun (WGS) entry which is preliminary data.</text>
</comment>